<keyword evidence="4" id="KW-0804">Transcription</keyword>
<dbReference type="PROSITE" id="PS50932">
    <property type="entry name" value="HTH_LACI_2"/>
    <property type="match status" value="1"/>
</dbReference>
<evidence type="ECO:0000313" key="7">
    <source>
        <dbReference type="Proteomes" id="UP000188342"/>
    </source>
</evidence>
<organism evidence="6 7">
    <name type="scientific">Luteococcus japonicus LSP_Lj1</name>
    <dbReference type="NCBI Taxonomy" id="1255658"/>
    <lineage>
        <taxon>Bacteria</taxon>
        <taxon>Bacillati</taxon>
        <taxon>Actinomycetota</taxon>
        <taxon>Actinomycetes</taxon>
        <taxon>Propionibacteriales</taxon>
        <taxon>Propionibacteriaceae</taxon>
        <taxon>Luteococcus</taxon>
    </lineage>
</organism>
<evidence type="ECO:0000256" key="3">
    <source>
        <dbReference type="ARBA" id="ARBA00023125"/>
    </source>
</evidence>
<keyword evidence="1" id="KW-0678">Repressor</keyword>
<dbReference type="GO" id="GO:0003700">
    <property type="term" value="F:DNA-binding transcription factor activity"/>
    <property type="evidence" value="ECO:0007669"/>
    <property type="project" value="TreeGrafter"/>
</dbReference>
<dbReference type="RefSeq" id="WP_094763575.1">
    <property type="nucleotide sequence ID" value="NZ_FUKQ01000010.1"/>
</dbReference>
<dbReference type="Gene3D" id="1.10.260.40">
    <property type="entry name" value="lambda repressor-like DNA-binding domains"/>
    <property type="match status" value="1"/>
</dbReference>
<dbReference type="InterPro" id="IPR010982">
    <property type="entry name" value="Lambda_DNA-bd_dom_sf"/>
</dbReference>
<dbReference type="EMBL" id="FUKQ01000010">
    <property type="protein sequence ID" value="SJN20216.1"/>
    <property type="molecule type" value="Genomic_DNA"/>
</dbReference>
<dbReference type="GO" id="GO:0000976">
    <property type="term" value="F:transcription cis-regulatory region binding"/>
    <property type="evidence" value="ECO:0007669"/>
    <property type="project" value="TreeGrafter"/>
</dbReference>
<dbReference type="PANTHER" id="PTHR30146:SF148">
    <property type="entry name" value="HTH-TYPE TRANSCRIPTIONAL REPRESSOR PURR-RELATED"/>
    <property type="match status" value="1"/>
</dbReference>
<dbReference type="AlphaFoldDB" id="A0A1R4IK29"/>
<evidence type="ECO:0000259" key="5">
    <source>
        <dbReference type="PROSITE" id="PS50932"/>
    </source>
</evidence>
<name>A0A1R4IK29_9ACTN</name>
<dbReference type="Pfam" id="PF13377">
    <property type="entry name" value="Peripla_BP_3"/>
    <property type="match status" value="1"/>
</dbReference>
<dbReference type="CDD" id="cd01392">
    <property type="entry name" value="HTH_LacI"/>
    <property type="match status" value="1"/>
</dbReference>
<dbReference type="Proteomes" id="UP000188342">
    <property type="component" value="Unassembled WGS sequence"/>
</dbReference>
<evidence type="ECO:0000256" key="1">
    <source>
        <dbReference type="ARBA" id="ARBA00022491"/>
    </source>
</evidence>
<dbReference type="SUPFAM" id="SSF47413">
    <property type="entry name" value="lambda repressor-like DNA-binding domains"/>
    <property type="match status" value="1"/>
</dbReference>
<dbReference type="InterPro" id="IPR028082">
    <property type="entry name" value="Peripla_BP_I"/>
</dbReference>
<reference evidence="6 7" key="1">
    <citation type="submission" date="2017-02" db="EMBL/GenBank/DDBJ databases">
        <authorList>
            <person name="Peterson S.W."/>
        </authorList>
    </citation>
    <scope>NUCLEOTIDE SEQUENCE [LARGE SCALE GENOMIC DNA]</scope>
    <source>
        <strain evidence="6 7">LSP_Lj1</strain>
    </source>
</reference>
<dbReference type="OrthoDB" id="9798934at2"/>
<gene>
    <name evidence="6" type="ORF">FM114_02250</name>
</gene>
<evidence type="ECO:0000313" key="6">
    <source>
        <dbReference type="EMBL" id="SJN20216.1"/>
    </source>
</evidence>
<dbReference type="STRING" id="1255658.FM114_02250"/>
<keyword evidence="3" id="KW-0238">DNA-binding</keyword>
<protein>
    <submittedName>
        <fullName evidence="6">Transcriptional regulator, LacI family</fullName>
    </submittedName>
</protein>
<proteinExistence type="predicted"/>
<keyword evidence="7" id="KW-1185">Reference proteome</keyword>
<dbReference type="SMART" id="SM00354">
    <property type="entry name" value="HTH_LACI"/>
    <property type="match status" value="1"/>
</dbReference>
<keyword evidence="2" id="KW-0805">Transcription regulation</keyword>
<sequence length="335" mass="35244">MARRVTSHDVAALAGVSRSAVSLVLNGRAEGVISAENQAAVRAAAKELGYRPNGIARSLRSAATHTIGVITDSIASGTYGGAMISGATDVAARKGYLLLAIDSHQDRELEVEAVDMLRARQCDALLFAAEGLHSWQPPESFLAEKCLLLNAFDPQGRVAGVVGDEEVGGRRATELLLEAGHRRITYLTGTDEVIANGRRITGHREAIERSGAHSTLVPCGWEIDAGLETGTRVLDVAEPPTAIMCANDRVAAGVFLAAARLGLRIPEDLSVVGYDDDPNVAPQLGLSTVLLPHRAMGERAASLLLGALDGKELPTGEIPVDSPMVRRESVAAPRS</sequence>
<evidence type="ECO:0000256" key="4">
    <source>
        <dbReference type="ARBA" id="ARBA00023163"/>
    </source>
</evidence>
<dbReference type="CDD" id="cd06288">
    <property type="entry name" value="PBP1_sucrose_transcription_regulator"/>
    <property type="match status" value="1"/>
</dbReference>
<dbReference type="Pfam" id="PF00356">
    <property type="entry name" value="LacI"/>
    <property type="match status" value="1"/>
</dbReference>
<dbReference type="Gene3D" id="3.40.50.2300">
    <property type="match status" value="2"/>
</dbReference>
<feature type="domain" description="HTH lacI-type" evidence="5">
    <location>
        <begin position="5"/>
        <end position="61"/>
    </location>
</feature>
<accession>A0A1R4IK29</accession>
<evidence type="ECO:0000256" key="2">
    <source>
        <dbReference type="ARBA" id="ARBA00023015"/>
    </source>
</evidence>
<dbReference type="InterPro" id="IPR000843">
    <property type="entry name" value="HTH_LacI"/>
</dbReference>
<dbReference type="SUPFAM" id="SSF53822">
    <property type="entry name" value="Periplasmic binding protein-like I"/>
    <property type="match status" value="1"/>
</dbReference>
<dbReference type="PANTHER" id="PTHR30146">
    <property type="entry name" value="LACI-RELATED TRANSCRIPTIONAL REPRESSOR"/>
    <property type="match status" value="1"/>
</dbReference>
<dbReference type="InterPro" id="IPR046335">
    <property type="entry name" value="LacI/GalR-like_sensor"/>
</dbReference>